<dbReference type="KEGG" id="ang:An07g09980"/>
<dbReference type="VEuPathDB" id="FungiDB:An07g09980"/>
<dbReference type="AlphaFoldDB" id="A0AAJ8BUB7"/>
<organism evidence="1">
    <name type="scientific">Aspergillus niger</name>
    <dbReference type="NCBI Taxonomy" id="5061"/>
    <lineage>
        <taxon>Eukaryota</taxon>
        <taxon>Fungi</taxon>
        <taxon>Dikarya</taxon>
        <taxon>Ascomycota</taxon>
        <taxon>Pezizomycotina</taxon>
        <taxon>Eurotiomycetes</taxon>
        <taxon>Eurotiomycetidae</taxon>
        <taxon>Eurotiales</taxon>
        <taxon>Aspergillaceae</taxon>
        <taxon>Aspergillus</taxon>
        <taxon>Aspergillus subgen. Circumdati</taxon>
    </lineage>
</organism>
<name>A0AAJ8BUB7_ASPNG</name>
<evidence type="ECO:0000313" key="1">
    <source>
        <dbReference type="RefSeq" id="XP_059603833.1"/>
    </source>
</evidence>
<accession>A0AAJ8BUB7</accession>
<reference evidence="1" key="2">
    <citation type="submission" date="2025-08" db="UniProtKB">
        <authorList>
            <consortium name="RefSeq"/>
        </authorList>
    </citation>
    <scope>IDENTIFICATION</scope>
</reference>
<dbReference type="GeneID" id="84591538"/>
<protein>
    <submittedName>
        <fullName evidence="1">Uncharacterized protein</fullName>
    </submittedName>
</protein>
<sequence length="223" mass="24717">MNEEEWYTEVFLNGIGNRVGTVSRAARITLSFSFSLSRPDQFLSQGEIHLGGHWSDDWLPGVAISCSSRDGALPCIITTNGYEIWSTRTAATWQSDKQQKFCLKCSAAAVSQTTEFDRGEDSAAGVAGVEGLGSCDRSGLARIRRKEKNKNGRMENPSKFSEENERGETILSSVIMTASILPNSMALPTLPTIYRTSGYELKRGDWATVHWNSSFGKQFSIWR</sequence>
<dbReference type="RefSeq" id="XP_059603833.1">
    <property type="nucleotide sequence ID" value="XM_059748733.1"/>
</dbReference>
<reference evidence="1" key="1">
    <citation type="submission" date="2025-02" db="EMBL/GenBank/DDBJ databases">
        <authorList>
            <consortium name="NCBI Genome Project"/>
        </authorList>
    </citation>
    <scope>NUCLEOTIDE SEQUENCE</scope>
</reference>
<gene>
    <name evidence="1" type="ORF">An07g09980</name>
</gene>
<proteinExistence type="predicted"/>